<dbReference type="RefSeq" id="WP_204043119.1">
    <property type="nucleotide sequence ID" value="NZ_BOOA01000040.1"/>
</dbReference>
<dbReference type="InterPro" id="IPR009091">
    <property type="entry name" value="RCC1/BLIP-II"/>
</dbReference>
<organism evidence="5 6">
    <name type="scientific">Acrocarpospora phusangensis</name>
    <dbReference type="NCBI Taxonomy" id="1070424"/>
    <lineage>
        <taxon>Bacteria</taxon>
        <taxon>Bacillati</taxon>
        <taxon>Actinomycetota</taxon>
        <taxon>Actinomycetes</taxon>
        <taxon>Streptosporangiales</taxon>
        <taxon>Streptosporangiaceae</taxon>
        <taxon>Acrocarpospora</taxon>
    </lineage>
</organism>
<dbReference type="Pfam" id="PF25390">
    <property type="entry name" value="WD40_RLD"/>
    <property type="match status" value="1"/>
</dbReference>
<dbReference type="AlphaFoldDB" id="A0A919QCZ9"/>
<dbReference type="PROSITE" id="PS50012">
    <property type="entry name" value="RCC1_3"/>
    <property type="match status" value="6"/>
</dbReference>
<keyword evidence="3" id="KW-0732">Signal</keyword>
<dbReference type="PANTHER" id="PTHR45982">
    <property type="entry name" value="REGULATOR OF CHROMOSOME CONDENSATION"/>
    <property type="match status" value="1"/>
</dbReference>
<dbReference type="PROSITE" id="PS00626">
    <property type="entry name" value="RCC1_2"/>
    <property type="match status" value="1"/>
</dbReference>
<evidence type="ECO:0000259" key="4">
    <source>
        <dbReference type="Pfam" id="PF25390"/>
    </source>
</evidence>
<evidence type="ECO:0000313" key="6">
    <source>
        <dbReference type="Proteomes" id="UP000640052"/>
    </source>
</evidence>
<evidence type="ECO:0000256" key="1">
    <source>
        <dbReference type="ARBA" id="ARBA00022658"/>
    </source>
</evidence>
<dbReference type="InterPro" id="IPR000408">
    <property type="entry name" value="Reg_chr_condens"/>
</dbReference>
<feature type="chain" id="PRO_5038031231" description="RCC1-like domain-containing protein" evidence="3">
    <location>
        <begin position="27"/>
        <end position="375"/>
    </location>
</feature>
<gene>
    <name evidence="5" type="ORF">Aph01nite_47480</name>
</gene>
<keyword evidence="2" id="KW-0677">Repeat</keyword>
<feature type="domain" description="RCC1-like" evidence="4">
    <location>
        <begin position="33"/>
        <end position="321"/>
    </location>
</feature>
<dbReference type="EMBL" id="BOOA01000040">
    <property type="protein sequence ID" value="GIH26438.1"/>
    <property type="molecule type" value="Genomic_DNA"/>
</dbReference>
<evidence type="ECO:0000256" key="3">
    <source>
        <dbReference type="SAM" id="SignalP"/>
    </source>
</evidence>
<keyword evidence="1" id="KW-0344">Guanine-nucleotide releasing factor</keyword>
<dbReference type="PRINTS" id="PR00633">
    <property type="entry name" value="RCCNDNSATION"/>
</dbReference>
<dbReference type="GO" id="GO:0005737">
    <property type="term" value="C:cytoplasm"/>
    <property type="evidence" value="ECO:0007669"/>
    <property type="project" value="TreeGrafter"/>
</dbReference>
<protein>
    <recommendedName>
        <fullName evidence="4">RCC1-like domain-containing protein</fullName>
    </recommendedName>
</protein>
<dbReference type="Gene3D" id="2.130.10.30">
    <property type="entry name" value="Regulator of chromosome condensation 1/beta-lactamase-inhibitor protein II"/>
    <property type="match status" value="3"/>
</dbReference>
<dbReference type="InterPro" id="IPR051553">
    <property type="entry name" value="Ran_GTPase-activating"/>
</dbReference>
<dbReference type="Pfam" id="PF00415">
    <property type="entry name" value="RCC1"/>
    <property type="match status" value="1"/>
</dbReference>
<reference evidence="5" key="1">
    <citation type="submission" date="2021-01" db="EMBL/GenBank/DDBJ databases">
        <title>Whole genome shotgun sequence of Acrocarpospora phusangensis NBRC 108782.</title>
        <authorList>
            <person name="Komaki H."/>
            <person name="Tamura T."/>
        </authorList>
    </citation>
    <scope>NUCLEOTIDE SEQUENCE</scope>
    <source>
        <strain evidence="5">NBRC 108782</strain>
    </source>
</reference>
<evidence type="ECO:0000313" key="5">
    <source>
        <dbReference type="EMBL" id="GIH26438.1"/>
    </source>
</evidence>
<dbReference type="InterPro" id="IPR058923">
    <property type="entry name" value="RCC1-like_dom"/>
</dbReference>
<dbReference type="PANTHER" id="PTHR45982:SF1">
    <property type="entry name" value="REGULATOR OF CHROMOSOME CONDENSATION"/>
    <property type="match status" value="1"/>
</dbReference>
<accession>A0A919QCZ9</accession>
<proteinExistence type="predicted"/>
<sequence>MPRKLSQVGGLALALVLLAPAGPARADQAPSMGWGLNVLGQVGGVAPGYPTPVVAAGGHAFTRIAAGQSHGLGIAADGTVWYWGDTDPRHYAFEQTFVTAPFPVPGLTGVVAVDGGEDTSLALKSDGTVWAWGANELGQLGDGTRTHRTTPVRVSGLTGVMAVSAGRAHGMALKSDGTVWTWGHNRSGELGDGSRADRLTPVRAGTLTGITAIAAGAHFSLAVAADGRVSAWGENEQGQLGSGGVSPYRVTPGAVAGLTGVASVAAGSQFALALRGDGQVWGWGANSNGQLGDGTTVGRPVPVKVPLGPAQEVGAGAFHGVARVGGSVHTWGSNSAGQLGTPSVAQRSLPGPVASLTGIRQLAVGGPFTVVLTSG</sequence>
<keyword evidence="6" id="KW-1185">Reference proteome</keyword>
<dbReference type="GO" id="GO:0005085">
    <property type="term" value="F:guanyl-nucleotide exchange factor activity"/>
    <property type="evidence" value="ECO:0007669"/>
    <property type="project" value="TreeGrafter"/>
</dbReference>
<name>A0A919QCZ9_9ACTN</name>
<feature type="signal peptide" evidence="3">
    <location>
        <begin position="1"/>
        <end position="26"/>
    </location>
</feature>
<comment type="caution">
    <text evidence="5">The sequence shown here is derived from an EMBL/GenBank/DDBJ whole genome shotgun (WGS) entry which is preliminary data.</text>
</comment>
<dbReference type="Proteomes" id="UP000640052">
    <property type="component" value="Unassembled WGS sequence"/>
</dbReference>
<dbReference type="SUPFAM" id="SSF50985">
    <property type="entry name" value="RCC1/BLIP-II"/>
    <property type="match status" value="2"/>
</dbReference>
<evidence type="ECO:0000256" key="2">
    <source>
        <dbReference type="ARBA" id="ARBA00022737"/>
    </source>
</evidence>